<reference evidence="1 2" key="1">
    <citation type="submission" date="2007-04" db="EMBL/GenBank/DDBJ databases">
        <authorList>
            <person name="Fulton L."/>
            <person name="Clifton S."/>
            <person name="Fulton B."/>
            <person name="Xu J."/>
            <person name="Minx P."/>
            <person name="Pepin K.H."/>
            <person name="Johnson M."/>
            <person name="Thiruvilangam P."/>
            <person name="Bhonagiri V."/>
            <person name="Nash W.E."/>
            <person name="Mardis E.R."/>
            <person name="Wilson R.K."/>
        </authorList>
    </citation>
    <scope>NUCLEOTIDE SEQUENCE [LARGE SCALE GENOMIC DNA]</scope>
    <source>
        <strain evidence="1 2">ATCC 29149</strain>
    </source>
</reference>
<organism evidence="1 2">
    <name type="scientific">Mediterraneibacter gnavus (strain ATCC 29149 / DSM 114966 / JCM 6515 / VPI C7-9)</name>
    <name type="common">Ruminococcus gnavus</name>
    <dbReference type="NCBI Taxonomy" id="411470"/>
    <lineage>
        <taxon>Bacteria</taxon>
        <taxon>Bacillati</taxon>
        <taxon>Bacillota</taxon>
        <taxon>Clostridia</taxon>
        <taxon>Lachnospirales</taxon>
        <taxon>Lachnospiraceae</taxon>
        <taxon>Mediterraneibacter</taxon>
    </lineage>
</organism>
<evidence type="ECO:0000313" key="1">
    <source>
        <dbReference type="EMBL" id="EDN79563.1"/>
    </source>
</evidence>
<dbReference type="Proteomes" id="UP000004410">
    <property type="component" value="Unassembled WGS sequence"/>
</dbReference>
<dbReference type="PaxDb" id="411470-RUMGNA_00074"/>
<evidence type="ECO:0000313" key="2">
    <source>
        <dbReference type="Proteomes" id="UP000004410"/>
    </source>
</evidence>
<accession>A7AXR2</accession>
<reference evidence="1 2" key="2">
    <citation type="submission" date="2007-06" db="EMBL/GenBank/DDBJ databases">
        <title>Draft genome sequence of Ruminococcus gnavus (ATCC 29149).</title>
        <authorList>
            <person name="Sudarsanam P."/>
            <person name="Ley R."/>
            <person name="Guruge J."/>
            <person name="Turnbaugh P.J."/>
            <person name="Mahowald M."/>
            <person name="Liep D."/>
            <person name="Gordon J."/>
        </authorList>
    </citation>
    <scope>NUCLEOTIDE SEQUENCE [LARGE SCALE GENOMIC DNA]</scope>
    <source>
        <strain evidence="1 2">ATCC 29149</strain>
    </source>
</reference>
<protein>
    <submittedName>
        <fullName evidence="1">Uncharacterized protein</fullName>
    </submittedName>
</protein>
<dbReference type="AlphaFoldDB" id="A7AXR2"/>
<name>A7AXR2_MEDG7</name>
<proteinExistence type="predicted"/>
<dbReference type="EMBL" id="AAYG02000001">
    <property type="protein sequence ID" value="EDN79563.1"/>
    <property type="molecule type" value="Genomic_DNA"/>
</dbReference>
<dbReference type="eggNOG" id="ENOG502ZGZF">
    <property type="taxonomic scope" value="Bacteria"/>
</dbReference>
<dbReference type="RefSeq" id="WP_004840061.1">
    <property type="nucleotide sequence ID" value="NZ_AAYG02000001.1"/>
</dbReference>
<dbReference type="GeneID" id="57432452"/>
<sequence>MAYNAEAQKKYREKTINFLVKYYPTDIEYGQKLKEYLAHTGQSANSYLKELIKADLDSKGI</sequence>
<comment type="caution">
    <text evidence="1">The sequence shown here is derived from an EMBL/GenBank/DDBJ whole genome shotgun (WGS) entry which is preliminary data.</text>
</comment>
<gene>
    <name evidence="1" type="ORF">RUMGNA_00074</name>
</gene>